<keyword evidence="3" id="KW-0732">Signal</keyword>
<dbReference type="EMBL" id="BAAAZN010000023">
    <property type="protein sequence ID" value="GAA3578585.1"/>
    <property type="molecule type" value="Genomic_DNA"/>
</dbReference>
<protein>
    <recommendedName>
        <fullName evidence="1">Beta-lactamase</fullName>
    </recommendedName>
    <alternativeName>
        <fullName evidence="2">Penicillinase</fullName>
    </alternativeName>
</protein>
<feature type="domain" description="Beta-lactamase class A catalytic" evidence="4">
    <location>
        <begin position="58"/>
        <end position="185"/>
    </location>
</feature>
<dbReference type="Proteomes" id="UP001500689">
    <property type="component" value="Unassembled WGS sequence"/>
</dbReference>
<dbReference type="InterPro" id="IPR045155">
    <property type="entry name" value="Beta-lactam_cat"/>
</dbReference>
<proteinExistence type="predicted"/>
<dbReference type="Pfam" id="PF13354">
    <property type="entry name" value="Beta-lactamase2"/>
    <property type="match status" value="1"/>
</dbReference>
<dbReference type="SUPFAM" id="SSF56601">
    <property type="entry name" value="beta-lactamase/transpeptidase-like"/>
    <property type="match status" value="1"/>
</dbReference>
<comment type="caution">
    <text evidence="5">The sequence shown here is derived from an EMBL/GenBank/DDBJ whole genome shotgun (WGS) entry which is preliminary data.</text>
</comment>
<accession>A0ABP6YCY5</accession>
<reference evidence="6" key="1">
    <citation type="journal article" date="2019" name="Int. J. Syst. Evol. Microbiol.">
        <title>The Global Catalogue of Microorganisms (GCM) 10K type strain sequencing project: providing services to taxonomists for standard genome sequencing and annotation.</title>
        <authorList>
            <consortium name="The Broad Institute Genomics Platform"/>
            <consortium name="The Broad Institute Genome Sequencing Center for Infectious Disease"/>
            <person name="Wu L."/>
            <person name="Ma J."/>
        </authorList>
    </citation>
    <scope>NUCLEOTIDE SEQUENCE [LARGE SCALE GENOMIC DNA]</scope>
    <source>
        <strain evidence="6">JCM 16898</strain>
    </source>
</reference>
<dbReference type="InterPro" id="IPR000871">
    <property type="entry name" value="Beta-lactam_class-A"/>
</dbReference>
<dbReference type="PROSITE" id="PS51318">
    <property type="entry name" value="TAT"/>
    <property type="match status" value="1"/>
</dbReference>
<dbReference type="RefSeq" id="WP_344867957.1">
    <property type="nucleotide sequence ID" value="NZ_BAAAZN010000023.1"/>
</dbReference>
<evidence type="ECO:0000256" key="2">
    <source>
        <dbReference type="ARBA" id="ARBA00030171"/>
    </source>
</evidence>
<dbReference type="Gene3D" id="3.40.710.10">
    <property type="entry name" value="DD-peptidase/beta-lactamase superfamily"/>
    <property type="match status" value="1"/>
</dbReference>
<feature type="signal peptide" evidence="3">
    <location>
        <begin position="1"/>
        <end position="27"/>
    </location>
</feature>
<evidence type="ECO:0000256" key="1">
    <source>
        <dbReference type="ARBA" id="ARBA00018879"/>
    </source>
</evidence>
<dbReference type="InterPro" id="IPR006311">
    <property type="entry name" value="TAT_signal"/>
</dbReference>
<dbReference type="InterPro" id="IPR012338">
    <property type="entry name" value="Beta-lactam/transpept-like"/>
</dbReference>
<keyword evidence="6" id="KW-1185">Reference proteome</keyword>
<gene>
    <name evidence="5" type="ORF">GCM10022222_74150</name>
</gene>
<evidence type="ECO:0000256" key="3">
    <source>
        <dbReference type="SAM" id="SignalP"/>
    </source>
</evidence>
<feature type="chain" id="PRO_5046806524" description="Beta-lactamase" evidence="3">
    <location>
        <begin position="28"/>
        <end position="369"/>
    </location>
</feature>
<organism evidence="5 6">
    <name type="scientific">Amycolatopsis ultiminotia</name>
    <dbReference type="NCBI Taxonomy" id="543629"/>
    <lineage>
        <taxon>Bacteria</taxon>
        <taxon>Bacillati</taxon>
        <taxon>Actinomycetota</taxon>
        <taxon>Actinomycetes</taxon>
        <taxon>Pseudonocardiales</taxon>
        <taxon>Pseudonocardiaceae</taxon>
        <taxon>Amycolatopsis</taxon>
    </lineage>
</organism>
<evidence type="ECO:0000313" key="5">
    <source>
        <dbReference type="EMBL" id="GAA3578585.1"/>
    </source>
</evidence>
<dbReference type="PANTHER" id="PTHR35333">
    <property type="entry name" value="BETA-LACTAMASE"/>
    <property type="match status" value="1"/>
</dbReference>
<evidence type="ECO:0000259" key="4">
    <source>
        <dbReference type="Pfam" id="PF13354"/>
    </source>
</evidence>
<name>A0ABP6YCY5_9PSEU</name>
<evidence type="ECO:0000313" key="6">
    <source>
        <dbReference type="Proteomes" id="UP001500689"/>
    </source>
</evidence>
<sequence length="369" mass="38969">MLTRRRLLTTVAATAPAALFLPGAAHAGEPDLTTPEGWLARLAAHRGDVSAVLDDGIGHRVRHLPAVKRPLASTIKVVHLLAYATAVGARRLDPDEQVRVGDWDARHPYLGDGPLGAGAHHSALTELGIPCDEYGVAKDPEQRVPLAKIPEMMIRFSDNAAADYLRARLGDVALHAAAARGGWTAPDVRMLGGETLLLFFPEYCPAPGSPVVVRRAAGDALSERFARDLSFRAKVLPRAAAKPPTAAEQWAWAARTGTGEAARLAGLHHEIAGSPDPAAALAREVLGRQFAGSRPPGTDAMLFKGGDLPGNLSIGLDLVWPHRRPGTAVVQLVNSTAADLQHADVLLRLCADALDTPATFAGLERALGH</sequence>
<dbReference type="PANTHER" id="PTHR35333:SF3">
    <property type="entry name" value="BETA-LACTAMASE-TYPE TRANSPEPTIDASE FOLD CONTAINING PROTEIN"/>
    <property type="match status" value="1"/>
</dbReference>